<dbReference type="Pfam" id="PF14534">
    <property type="entry name" value="DUF4440"/>
    <property type="match status" value="1"/>
</dbReference>
<dbReference type="EMBL" id="BAAAOS010000020">
    <property type="protein sequence ID" value="GAA1578771.1"/>
    <property type="molecule type" value="Genomic_DNA"/>
</dbReference>
<dbReference type="RefSeq" id="WP_344215145.1">
    <property type="nucleotide sequence ID" value="NZ_BAAAOS010000020.1"/>
</dbReference>
<dbReference type="InterPro" id="IPR032710">
    <property type="entry name" value="NTF2-like_dom_sf"/>
</dbReference>
<dbReference type="Proteomes" id="UP001500393">
    <property type="component" value="Unassembled WGS sequence"/>
</dbReference>
<evidence type="ECO:0000259" key="1">
    <source>
        <dbReference type="Pfam" id="PF14534"/>
    </source>
</evidence>
<evidence type="ECO:0000313" key="2">
    <source>
        <dbReference type="EMBL" id="GAA1578771.1"/>
    </source>
</evidence>
<reference evidence="2 3" key="1">
    <citation type="journal article" date="2019" name="Int. J. Syst. Evol. Microbiol.">
        <title>The Global Catalogue of Microorganisms (GCM) 10K type strain sequencing project: providing services to taxonomists for standard genome sequencing and annotation.</title>
        <authorList>
            <consortium name="The Broad Institute Genomics Platform"/>
            <consortium name="The Broad Institute Genome Sequencing Center for Infectious Disease"/>
            <person name="Wu L."/>
            <person name="Ma J."/>
        </authorList>
    </citation>
    <scope>NUCLEOTIDE SEQUENCE [LARGE SCALE GENOMIC DNA]</scope>
    <source>
        <strain evidence="2 3">JCM 14969</strain>
    </source>
</reference>
<protein>
    <recommendedName>
        <fullName evidence="1">DUF4440 domain-containing protein</fullName>
    </recommendedName>
</protein>
<dbReference type="Gene3D" id="3.10.450.50">
    <property type="match status" value="1"/>
</dbReference>
<dbReference type="InterPro" id="IPR027843">
    <property type="entry name" value="DUF4440"/>
</dbReference>
<name>A0ABN2DJF0_9ACTN</name>
<accession>A0ABN2DJF0</accession>
<comment type="caution">
    <text evidence="2">The sequence shown here is derived from an EMBL/GenBank/DDBJ whole genome shotgun (WGS) entry which is preliminary data.</text>
</comment>
<organism evidence="2 3">
    <name type="scientific">Kribbella sancticallisti</name>
    <dbReference type="NCBI Taxonomy" id="460087"/>
    <lineage>
        <taxon>Bacteria</taxon>
        <taxon>Bacillati</taxon>
        <taxon>Actinomycetota</taxon>
        <taxon>Actinomycetes</taxon>
        <taxon>Propionibacteriales</taxon>
        <taxon>Kribbellaceae</taxon>
        <taxon>Kribbella</taxon>
    </lineage>
</organism>
<evidence type="ECO:0000313" key="3">
    <source>
        <dbReference type="Proteomes" id="UP001500393"/>
    </source>
</evidence>
<feature type="domain" description="DUF4440" evidence="1">
    <location>
        <begin position="8"/>
        <end position="114"/>
    </location>
</feature>
<dbReference type="SUPFAM" id="SSF54427">
    <property type="entry name" value="NTF2-like"/>
    <property type="match status" value="1"/>
</dbReference>
<sequence>MNSTSSHELHRDFAAAFNSGDIDVLLSLYEPAAALVPEPGTVAKGHVEIGAALKQFQAIGTMTAQTRYCIEIGDVALASASWRISGTGPDAEPVEVSGTSADLLRRQSDGRWLLVVDHPFGAT</sequence>
<gene>
    <name evidence="2" type="ORF">GCM10009789_35470</name>
</gene>
<keyword evidence="3" id="KW-1185">Reference proteome</keyword>
<proteinExistence type="predicted"/>